<dbReference type="Pfam" id="PF00005">
    <property type="entry name" value="ABC_tran"/>
    <property type="match status" value="1"/>
</dbReference>
<dbReference type="RefSeq" id="WP_091970594.1">
    <property type="nucleotide sequence ID" value="NZ_FOGZ01000021.1"/>
</dbReference>
<dbReference type="InterPro" id="IPR017871">
    <property type="entry name" value="ABC_transporter-like_CS"/>
</dbReference>
<keyword evidence="4 8" id="KW-0067">ATP-binding</keyword>
<accession>A0A1H9TD20</accession>
<dbReference type="AlphaFoldDB" id="A0A1H9TD20"/>
<dbReference type="InterPro" id="IPR003593">
    <property type="entry name" value="AAA+_ATPase"/>
</dbReference>
<evidence type="ECO:0000256" key="1">
    <source>
        <dbReference type="ARBA" id="ARBA00022448"/>
    </source>
</evidence>
<evidence type="ECO:0000313" key="9">
    <source>
        <dbReference type="Proteomes" id="UP000198815"/>
    </source>
</evidence>
<keyword evidence="1" id="KW-0813">Transport</keyword>
<evidence type="ECO:0000256" key="3">
    <source>
        <dbReference type="ARBA" id="ARBA00022741"/>
    </source>
</evidence>
<keyword evidence="6" id="KW-0472">Membrane</keyword>
<dbReference type="CDD" id="cd03293">
    <property type="entry name" value="ABC_NrtD_SsuB_transporters"/>
    <property type="match status" value="1"/>
</dbReference>
<evidence type="ECO:0000259" key="7">
    <source>
        <dbReference type="PROSITE" id="PS50893"/>
    </source>
</evidence>
<organism evidence="8 9">
    <name type="scientific">Propionibacterium cyclohexanicum</name>
    <dbReference type="NCBI Taxonomy" id="64702"/>
    <lineage>
        <taxon>Bacteria</taxon>
        <taxon>Bacillati</taxon>
        <taxon>Actinomycetota</taxon>
        <taxon>Actinomycetes</taxon>
        <taxon>Propionibacteriales</taxon>
        <taxon>Propionibacteriaceae</taxon>
        <taxon>Propionibacterium</taxon>
    </lineage>
</organism>
<dbReference type="SUPFAM" id="SSF52540">
    <property type="entry name" value="P-loop containing nucleoside triphosphate hydrolases"/>
    <property type="match status" value="1"/>
</dbReference>
<evidence type="ECO:0000313" key="8">
    <source>
        <dbReference type="EMBL" id="SER95112.1"/>
    </source>
</evidence>
<dbReference type="Gene3D" id="3.40.50.300">
    <property type="entry name" value="P-loop containing nucleotide triphosphate hydrolases"/>
    <property type="match status" value="1"/>
</dbReference>
<dbReference type="InterPro" id="IPR003439">
    <property type="entry name" value="ABC_transporter-like_ATP-bd"/>
</dbReference>
<evidence type="ECO:0000256" key="5">
    <source>
        <dbReference type="ARBA" id="ARBA00022967"/>
    </source>
</evidence>
<name>A0A1H9TD20_9ACTN</name>
<dbReference type="PROSITE" id="PS50893">
    <property type="entry name" value="ABC_TRANSPORTER_2"/>
    <property type="match status" value="1"/>
</dbReference>
<sequence>MVTTTTTQATRRVASAGGAIDTVGVTQAFWAHHTPLPVLDEVTLSVPAGQFVSLVGPSGCGKSTLLRLIAGLDRPVAGHVYADGHEVTGPDPSRGIVFQDPTLLPWLSVEKNIGLGPQVQGRRDDPFVVERVNAMIDLVGLGSFRDALPAQLSGGMAQRAALARALVNRPQILLFDEPLGKLDALTRATLQTEIVRLWRDQGFTGVMVTHDVEEALLLSDRVIVFSARPARVLADICVDLERPRAQDAAGFRELRREILALLRQ</sequence>
<dbReference type="STRING" id="64702.SAMN05443377_12136"/>
<protein>
    <submittedName>
        <fullName evidence="8">NitT/TauT family transport system ATP-binding protein</fullName>
    </submittedName>
</protein>
<dbReference type="SMART" id="SM00382">
    <property type="entry name" value="AAA"/>
    <property type="match status" value="1"/>
</dbReference>
<dbReference type="InterPro" id="IPR050166">
    <property type="entry name" value="ABC_transporter_ATP-bind"/>
</dbReference>
<keyword evidence="2" id="KW-1003">Cell membrane</keyword>
<proteinExistence type="predicted"/>
<evidence type="ECO:0000256" key="2">
    <source>
        <dbReference type="ARBA" id="ARBA00022475"/>
    </source>
</evidence>
<dbReference type="GO" id="GO:0005524">
    <property type="term" value="F:ATP binding"/>
    <property type="evidence" value="ECO:0007669"/>
    <property type="project" value="UniProtKB-KW"/>
</dbReference>
<dbReference type="OrthoDB" id="8773773at2"/>
<reference evidence="9" key="1">
    <citation type="submission" date="2016-10" db="EMBL/GenBank/DDBJ databases">
        <authorList>
            <person name="Varghese N."/>
            <person name="Submissions S."/>
        </authorList>
    </citation>
    <scope>NUCLEOTIDE SEQUENCE [LARGE SCALE GENOMIC DNA]</scope>
    <source>
        <strain evidence="9">DSM 16859</strain>
    </source>
</reference>
<dbReference type="PANTHER" id="PTHR42788">
    <property type="entry name" value="TAURINE IMPORT ATP-BINDING PROTEIN-RELATED"/>
    <property type="match status" value="1"/>
</dbReference>
<dbReference type="InterPro" id="IPR027417">
    <property type="entry name" value="P-loop_NTPase"/>
</dbReference>
<keyword evidence="5" id="KW-1278">Translocase</keyword>
<dbReference type="PROSITE" id="PS00211">
    <property type="entry name" value="ABC_TRANSPORTER_1"/>
    <property type="match status" value="1"/>
</dbReference>
<evidence type="ECO:0000256" key="6">
    <source>
        <dbReference type="ARBA" id="ARBA00023136"/>
    </source>
</evidence>
<dbReference type="Proteomes" id="UP000198815">
    <property type="component" value="Unassembled WGS sequence"/>
</dbReference>
<gene>
    <name evidence="8" type="ORF">SAMN05443377_12136</name>
</gene>
<dbReference type="EMBL" id="FOGZ01000021">
    <property type="protein sequence ID" value="SER95112.1"/>
    <property type="molecule type" value="Genomic_DNA"/>
</dbReference>
<feature type="domain" description="ABC transporter" evidence="7">
    <location>
        <begin position="20"/>
        <end position="252"/>
    </location>
</feature>
<keyword evidence="9" id="KW-1185">Reference proteome</keyword>
<dbReference type="GO" id="GO:0016887">
    <property type="term" value="F:ATP hydrolysis activity"/>
    <property type="evidence" value="ECO:0007669"/>
    <property type="project" value="InterPro"/>
</dbReference>
<keyword evidence="3" id="KW-0547">Nucleotide-binding</keyword>
<evidence type="ECO:0000256" key="4">
    <source>
        <dbReference type="ARBA" id="ARBA00022840"/>
    </source>
</evidence>
<dbReference type="PANTHER" id="PTHR42788:SF17">
    <property type="entry name" value="ALIPHATIC SULFONATES IMPORT ATP-BINDING PROTEIN SSUB"/>
    <property type="match status" value="1"/>
</dbReference>